<dbReference type="GO" id="GO:0003824">
    <property type="term" value="F:catalytic activity"/>
    <property type="evidence" value="ECO:0007669"/>
    <property type="project" value="InterPro"/>
</dbReference>
<name>A0AAV7JUB6_9METZ</name>
<reference evidence="3 4" key="1">
    <citation type="journal article" date="2023" name="BMC Biol.">
        <title>The compact genome of the sponge Oopsacas minuta (Hexactinellida) is lacking key metazoan core genes.</title>
        <authorList>
            <person name="Santini S."/>
            <person name="Schenkelaars Q."/>
            <person name="Jourda C."/>
            <person name="Duchesne M."/>
            <person name="Belahbib H."/>
            <person name="Rocher C."/>
            <person name="Selva M."/>
            <person name="Riesgo A."/>
            <person name="Vervoort M."/>
            <person name="Leys S.P."/>
            <person name="Kodjabachian L."/>
            <person name="Le Bivic A."/>
            <person name="Borchiellini C."/>
            <person name="Claverie J.M."/>
            <person name="Renard E."/>
        </authorList>
    </citation>
    <scope>NUCLEOTIDE SEQUENCE [LARGE SCALE GENOMIC DNA]</scope>
    <source>
        <strain evidence="3">SPO-2</strain>
    </source>
</reference>
<organism evidence="3 4">
    <name type="scientific">Oopsacas minuta</name>
    <dbReference type="NCBI Taxonomy" id="111878"/>
    <lineage>
        <taxon>Eukaryota</taxon>
        <taxon>Metazoa</taxon>
        <taxon>Porifera</taxon>
        <taxon>Hexactinellida</taxon>
        <taxon>Hexasterophora</taxon>
        <taxon>Lyssacinosida</taxon>
        <taxon>Leucopsacidae</taxon>
        <taxon>Oopsacas</taxon>
    </lineage>
</organism>
<evidence type="ECO:0000259" key="2">
    <source>
        <dbReference type="Pfam" id="PF03372"/>
    </source>
</evidence>
<dbReference type="Pfam" id="PF03372">
    <property type="entry name" value="Exo_endo_phos"/>
    <property type="match status" value="1"/>
</dbReference>
<dbReference type="GO" id="GO:0005783">
    <property type="term" value="C:endoplasmic reticulum"/>
    <property type="evidence" value="ECO:0007669"/>
    <property type="project" value="TreeGrafter"/>
</dbReference>
<evidence type="ECO:0000313" key="4">
    <source>
        <dbReference type="Proteomes" id="UP001165289"/>
    </source>
</evidence>
<dbReference type="GO" id="GO:0016020">
    <property type="term" value="C:membrane"/>
    <property type="evidence" value="ECO:0007669"/>
    <property type="project" value="GOC"/>
</dbReference>
<feature type="signal peptide" evidence="1">
    <location>
        <begin position="1"/>
        <end position="19"/>
    </location>
</feature>
<dbReference type="InterPro" id="IPR051916">
    <property type="entry name" value="GPI-anchor_lipid_remodeler"/>
</dbReference>
<keyword evidence="1" id="KW-0732">Signal</keyword>
<feature type="domain" description="Endonuclease/exonuclease/phosphatase" evidence="2">
    <location>
        <begin position="184"/>
        <end position="437"/>
    </location>
</feature>
<dbReference type="InterPro" id="IPR036691">
    <property type="entry name" value="Endo/exonu/phosph_ase_sf"/>
</dbReference>
<keyword evidence="4" id="KW-1185">Reference proteome</keyword>
<protein>
    <recommendedName>
        <fullName evidence="2">Endonuclease/exonuclease/phosphatase domain-containing protein</fullName>
    </recommendedName>
</protein>
<accession>A0AAV7JUB6</accession>
<dbReference type="PANTHER" id="PTHR14859:SF16">
    <property type="entry name" value="ENDONUCLEASE_EXONUCLEASE_PHOSPHATASE DOMAIN-CONTAINING PROTEIN"/>
    <property type="match status" value="1"/>
</dbReference>
<comment type="caution">
    <text evidence="3">The sequence shown here is derived from an EMBL/GenBank/DDBJ whole genome shotgun (WGS) entry which is preliminary data.</text>
</comment>
<dbReference type="Gene3D" id="3.60.10.10">
    <property type="entry name" value="Endonuclease/exonuclease/phosphatase"/>
    <property type="match status" value="1"/>
</dbReference>
<dbReference type="SUPFAM" id="SSF56219">
    <property type="entry name" value="DNase I-like"/>
    <property type="match status" value="1"/>
</dbReference>
<dbReference type="EMBL" id="JAKMXF010000299">
    <property type="protein sequence ID" value="KAI6652159.1"/>
    <property type="molecule type" value="Genomic_DNA"/>
</dbReference>
<dbReference type="AlphaFoldDB" id="A0AAV7JUB6"/>
<evidence type="ECO:0000313" key="3">
    <source>
        <dbReference type="EMBL" id="KAI6652159.1"/>
    </source>
</evidence>
<dbReference type="GO" id="GO:0006506">
    <property type="term" value="P:GPI anchor biosynthetic process"/>
    <property type="evidence" value="ECO:0007669"/>
    <property type="project" value="TreeGrafter"/>
</dbReference>
<dbReference type="PANTHER" id="PTHR14859">
    <property type="entry name" value="CALCOFLUOR WHITE HYPERSENSITIVE PROTEIN PRECURSOR"/>
    <property type="match status" value="1"/>
</dbReference>
<gene>
    <name evidence="3" type="ORF">LOD99_7176</name>
</gene>
<proteinExistence type="predicted"/>
<dbReference type="Proteomes" id="UP001165289">
    <property type="component" value="Unassembled WGS sequence"/>
</dbReference>
<feature type="chain" id="PRO_5043698029" description="Endonuclease/exonuclease/phosphatase domain-containing protein" evidence="1">
    <location>
        <begin position="20"/>
        <end position="455"/>
    </location>
</feature>
<sequence>MILFLLIMTALINSILVDGSRYGTLRNNQDSDPIHPLYYLIYGNIIAKEISSVKQGLEMKIVEFIQDYFSPQLLSYNCQLVQPLYIMNLSRTALYLSTDGQTPLRVRISWINAKGIQVFQRRQISKGVLISFRFYSICEKLDYLNEVTLLYRESKFHVHYQNHYFIQDRDYVDKSLRILTLNIWNTNSRNNTLADYLMRLELMIEEIQKSKADIIGLQEVRFDSRQIGVSPFQMEQLSLRLPQYNYIYQPASLDISIDVTNSTLEEGLVIMSRFPISSWSYILLPSDIFLDVHQRICLQAEIEIPGGSKLHAFVTHLSLNHELRELSVQDIVHFMSAFEGNKVLFGDMNSEPDSAEMQYLRDTGLNDAWLAFYPEPEIRPPRSSGNGVQRFYGLTFDATDLQLRKRIDFIYLDLSNSLIANNIELIGLNDKDIISDHLGVLLSNSISTSRSREDL</sequence>
<evidence type="ECO:0000256" key="1">
    <source>
        <dbReference type="SAM" id="SignalP"/>
    </source>
</evidence>
<dbReference type="InterPro" id="IPR005135">
    <property type="entry name" value="Endo/exonuclease/phosphatase"/>
</dbReference>